<dbReference type="OrthoDB" id="8537043at2"/>
<dbReference type="AlphaFoldDB" id="A0A1L4BUC3"/>
<reference evidence="2 3" key="1">
    <citation type="journal article" date="2016" name="Appl. Environ. Microbiol.">
        <title>Whole genome relationships among Francisella bacteria of diverse origin define new species and provide specific regions for detection.</title>
        <authorList>
            <person name="Challacombe J.F."/>
            <person name="Petersen J.M."/>
            <person name="Gallegos-Graves V."/>
            <person name="Hodge D."/>
            <person name="Pillai S."/>
            <person name="Kuske C.R."/>
        </authorList>
    </citation>
    <scope>NUCLEOTIDE SEQUENCE [LARGE SCALE GENOMIC DNA]</scope>
    <source>
        <strain evidence="3">TX07-7310</strain>
    </source>
</reference>
<feature type="transmembrane region" description="Helical" evidence="1">
    <location>
        <begin position="119"/>
        <end position="148"/>
    </location>
</feature>
<feature type="transmembrane region" description="Helical" evidence="1">
    <location>
        <begin position="78"/>
        <end position="98"/>
    </location>
</feature>
<feature type="transmembrane region" description="Helical" evidence="1">
    <location>
        <begin position="29"/>
        <end position="46"/>
    </location>
</feature>
<organism evidence="2 3">
    <name type="scientific">Francisella uliginis</name>
    <dbReference type="NCBI Taxonomy" id="573570"/>
    <lineage>
        <taxon>Bacteria</taxon>
        <taxon>Pseudomonadati</taxon>
        <taxon>Pseudomonadota</taxon>
        <taxon>Gammaproteobacteria</taxon>
        <taxon>Thiotrichales</taxon>
        <taxon>Francisellaceae</taxon>
        <taxon>Francisella</taxon>
    </lineage>
</organism>
<sequence length="188" mass="21657">MKSLAKFFIILVIILYPFIIFAGLSSLSIKYVSLIVILIFILRLLILRKDSNITWKLITIVGIILAVVTILINNITAMLLYPVFVNVSLLCIFCYSLFQEKSLITKLAIRMSKEPLPMYAIKYTWYVTFAWCIFFAINASISILSVIIGSIKIWTLYNGFISYILIGSMMLIEIIIRTIVRRHFERIA</sequence>
<proteinExistence type="predicted"/>
<keyword evidence="1" id="KW-0472">Membrane</keyword>
<evidence type="ECO:0000313" key="3">
    <source>
        <dbReference type="Proteomes" id="UP000184222"/>
    </source>
</evidence>
<dbReference type="Proteomes" id="UP000184222">
    <property type="component" value="Chromosome"/>
</dbReference>
<name>A0A1L4BUC3_9GAMM</name>
<dbReference type="KEGG" id="frx:F7310_08740"/>
<feature type="transmembrane region" description="Helical" evidence="1">
    <location>
        <begin position="160"/>
        <end position="180"/>
    </location>
</feature>
<feature type="transmembrane region" description="Helical" evidence="1">
    <location>
        <begin position="7"/>
        <end position="23"/>
    </location>
</feature>
<gene>
    <name evidence="2" type="ORF">F7310_08740</name>
</gene>
<dbReference type="STRING" id="573570.F7310_08740"/>
<evidence type="ECO:0008006" key="4">
    <source>
        <dbReference type="Google" id="ProtNLM"/>
    </source>
</evidence>
<feature type="transmembrane region" description="Helical" evidence="1">
    <location>
        <begin position="53"/>
        <end position="72"/>
    </location>
</feature>
<protein>
    <recommendedName>
        <fullName evidence="4">DNA gyrase subunit B</fullName>
    </recommendedName>
</protein>
<keyword evidence="1" id="KW-1133">Transmembrane helix</keyword>
<evidence type="ECO:0000313" key="2">
    <source>
        <dbReference type="EMBL" id="API87441.1"/>
    </source>
</evidence>
<evidence type="ECO:0000256" key="1">
    <source>
        <dbReference type="SAM" id="Phobius"/>
    </source>
</evidence>
<accession>A0A1L4BUC3</accession>
<keyword evidence="3" id="KW-1185">Reference proteome</keyword>
<keyword evidence="1" id="KW-0812">Transmembrane</keyword>
<dbReference type="EMBL" id="CP016796">
    <property type="protein sequence ID" value="API87441.1"/>
    <property type="molecule type" value="Genomic_DNA"/>
</dbReference>